<dbReference type="SMART" id="SM00369">
    <property type="entry name" value="LRR_TYP"/>
    <property type="match status" value="4"/>
</dbReference>
<dbReference type="GeneID" id="113687790"/>
<reference evidence="5" key="2">
    <citation type="submission" date="2025-08" db="UniProtKB">
        <authorList>
            <consortium name="RefSeq"/>
        </authorList>
    </citation>
    <scope>IDENTIFICATION</scope>
    <source>
        <tissue evidence="5">Leaves</tissue>
    </source>
</reference>
<dbReference type="GO" id="GO:0005886">
    <property type="term" value="C:plasma membrane"/>
    <property type="evidence" value="ECO:0007669"/>
    <property type="project" value="UniProtKB-SubCell"/>
</dbReference>
<dbReference type="PANTHER" id="PTHR48010">
    <property type="entry name" value="OS05G0588300 PROTEIN"/>
    <property type="match status" value="1"/>
</dbReference>
<dbReference type="GO" id="GO:0006952">
    <property type="term" value="P:defense response"/>
    <property type="evidence" value="ECO:0007669"/>
    <property type="project" value="UniProtKB-ARBA"/>
</dbReference>
<dbReference type="PRINTS" id="PR00019">
    <property type="entry name" value="LEURICHRPT"/>
</dbReference>
<dbReference type="AlphaFoldDB" id="A0A6P6S4M1"/>
<dbReference type="RefSeq" id="XP_027061113.2">
    <property type="nucleotide sequence ID" value="XM_027205312.2"/>
</dbReference>
<dbReference type="GO" id="GO:0051707">
    <property type="term" value="P:response to other organism"/>
    <property type="evidence" value="ECO:0007669"/>
    <property type="project" value="UniProtKB-ARBA"/>
</dbReference>
<evidence type="ECO:0000256" key="3">
    <source>
        <dbReference type="SAM" id="SignalP"/>
    </source>
</evidence>
<dbReference type="Pfam" id="PF13855">
    <property type="entry name" value="LRR_8"/>
    <property type="match status" value="2"/>
</dbReference>
<evidence type="ECO:0000313" key="4">
    <source>
        <dbReference type="Proteomes" id="UP001652660"/>
    </source>
</evidence>
<dbReference type="SUPFAM" id="SSF52058">
    <property type="entry name" value="L domain-like"/>
    <property type="match status" value="1"/>
</dbReference>
<accession>A0A6P6S4M1</accession>
<protein>
    <recommendedName>
        <fullName evidence="6">Protein TOO MANY MOUTHS-like</fullName>
    </recommendedName>
</protein>
<sequence length="460" mass="50161">MFCSLFFLSLRFLLLLPFTFTSFSSASPSVNFPASDSRMDPLELETLFKIMETVSSDQSWRTAHPNPCKPGSSWIGIECKSSGNDNLIHVSRLDLGVPPNPSCKSTATFPSQIFQLPHLESVFFISCFTHARTTISFPIKVSSSSLQQLSIRSNPALVGLIPFQLSSLKSLQILTLSQNLLSGTIPAQIFSLSSLLHLDLSYNMLTGRISFQVGNLKNLVGLDLSYNKLTGAIPSTIGQLGMLQKLDLSSNKLTGRIPETIGNLHSLVFIALSSNELKGLLPKGVSMLQNLQYFLMDDNPMFISLPSEFGELQKLQELRLANSGYSGKIPPTYSKLSNLSTLSLQNNRLTGEIPASFGSLSHIYHLNLSRNFLDGVVPFNSSFLNRLGKNLDISGNPGLCLSPSEANGFNLGVNVCGSNKSGSSILPWEKSEAHQHGIPRPLFFLLVLLSTMISVALSNI</sequence>
<proteinExistence type="predicted"/>
<dbReference type="InterPro" id="IPR050994">
    <property type="entry name" value="At_inactive_RLKs"/>
</dbReference>
<dbReference type="Pfam" id="PF00560">
    <property type="entry name" value="LRR_1"/>
    <property type="match status" value="1"/>
</dbReference>
<name>A0A6P6S4M1_COFAR</name>
<evidence type="ECO:0008006" key="6">
    <source>
        <dbReference type="Google" id="ProtNLM"/>
    </source>
</evidence>
<keyword evidence="2" id="KW-0677">Repeat</keyword>
<evidence type="ECO:0000256" key="2">
    <source>
        <dbReference type="ARBA" id="ARBA00022737"/>
    </source>
</evidence>
<feature type="chain" id="PRO_5045742905" description="Protein TOO MANY MOUTHS-like" evidence="3">
    <location>
        <begin position="27"/>
        <end position="460"/>
    </location>
</feature>
<feature type="signal peptide" evidence="3">
    <location>
        <begin position="1"/>
        <end position="26"/>
    </location>
</feature>
<dbReference type="Gene3D" id="3.80.10.10">
    <property type="entry name" value="Ribonuclease Inhibitor"/>
    <property type="match status" value="3"/>
</dbReference>
<keyword evidence="1" id="KW-0433">Leucine-rich repeat</keyword>
<dbReference type="OrthoDB" id="676979at2759"/>
<keyword evidence="3" id="KW-0732">Signal</keyword>
<reference evidence="4" key="1">
    <citation type="journal article" date="2025" name="Foods">
        <title>Unveiling the Microbial Signatures of Arabica Coffee Cherries: Insights into Ripeness Specific Diversity, Functional Traits, and Implications for Quality and Safety.</title>
        <authorList>
            <consortium name="RefSeq"/>
            <person name="Tenea G.N."/>
            <person name="Cifuentes V."/>
            <person name="Reyes P."/>
            <person name="Cevallos-Vallejos M."/>
        </authorList>
    </citation>
    <scope>NUCLEOTIDE SEQUENCE [LARGE SCALE GENOMIC DNA]</scope>
</reference>
<dbReference type="InterPro" id="IPR001611">
    <property type="entry name" value="Leu-rich_rpt"/>
</dbReference>
<organism evidence="4 5">
    <name type="scientific">Coffea arabica</name>
    <name type="common">Arabian coffee</name>
    <dbReference type="NCBI Taxonomy" id="13443"/>
    <lineage>
        <taxon>Eukaryota</taxon>
        <taxon>Viridiplantae</taxon>
        <taxon>Streptophyta</taxon>
        <taxon>Embryophyta</taxon>
        <taxon>Tracheophyta</taxon>
        <taxon>Spermatophyta</taxon>
        <taxon>Magnoliopsida</taxon>
        <taxon>eudicotyledons</taxon>
        <taxon>Gunneridae</taxon>
        <taxon>Pentapetalae</taxon>
        <taxon>asterids</taxon>
        <taxon>lamiids</taxon>
        <taxon>Gentianales</taxon>
        <taxon>Rubiaceae</taxon>
        <taxon>Ixoroideae</taxon>
        <taxon>Gardenieae complex</taxon>
        <taxon>Bertiereae - Coffeeae clade</taxon>
        <taxon>Coffeeae</taxon>
        <taxon>Coffea</taxon>
    </lineage>
</organism>
<evidence type="ECO:0000313" key="5">
    <source>
        <dbReference type="RefSeq" id="XP_027061113.2"/>
    </source>
</evidence>
<dbReference type="InterPro" id="IPR032675">
    <property type="entry name" value="LRR_dom_sf"/>
</dbReference>
<evidence type="ECO:0000256" key="1">
    <source>
        <dbReference type="ARBA" id="ARBA00022614"/>
    </source>
</evidence>
<dbReference type="PANTHER" id="PTHR48010:SF5">
    <property type="entry name" value="PROTEIN TOO MANY MOUTHS"/>
    <property type="match status" value="1"/>
</dbReference>
<keyword evidence="4" id="KW-1185">Reference proteome</keyword>
<dbReference type="Proteomes" id="UP001652660">
    <property type="component" value="Chromosome 5e"/>
</dbReference>
<gene>
    <name evidence="5" type="primary">LOC113687790</name>
</gene>
<dbReference type="InterPro" id="IPR003591">
    <property type="entry name" value="Leu-rich_rpt_typical-subtyp"/>
</dbReference>